<feature type="compositionally biased region" description="Pro residues" evidence="1">
    <location>
        <begin position="288"/>
        <end position="322"/>
    </location>
</feature>
<protein>
    <submittedName>
        <fullName evidence="3">Uncharacterized protein</fullName>
    </submittedName>
</protein>
<feature type="region of interest" description="Disordered" evidence="1">
    <location>
        <begin position="270"/>
        <end position="348"/>
    </location>
</feature>
<comment type="caution">
    <text evidence="3">The sequence shown here is derived from an EMBL/GenBank/DDBJ whole genome shotgun (WGS) entry which is preliminary data.</text>
</comment>
<dbReference type="EMBL" id="WNKQ01000012">
    <property type="protein sequence ID" value="KAF5847717.1"/>
    <property type="molecule type" value="Genomic_DNA"/>
</dbReference>
<organism evidence="3 4">
    <name type="scientific">Cochliobolus sativus</name>
    <name type="common">Common root rot and spot blotch fungus</name>
    <name type="synonym">Bipolaris sorokiniana</name>
    <dbReference type="NCBI Taxonomy" id="45130"/>
    <lineage>
        <taxon>Eukaryota</taxon>
        <taxon>Fungi</taxon>
        <taxon>Dikarya</taxon>
        <taxon>Ascomycota</taxon>
        <taxon>Pezizomycotina</taxon>
        <taxon>Dothideomycetes</taxon>
        <taxon>Pleosporomycetidae</taxon>
        <taxon>Pleosporales</taxon>
        <taxon>Pleosporineae</taxon>
        <taxon>Pleosporaceae</taxon>
        <taxon>Bipolaris</taxon>
    </lineage>
</organism>
<evidence type="ECO:0000313" key="4">
    <source>
        <dbReference type="Proteomes" id="UP000624244"/>
    </source>
</evidence>
<evidence type="ECO:0000256" key="1">
    <source>
        <dbReference type="SAM" id="MobiDB-lite"/>
    </source>
</evidence>
<dbReference type="Proteomes" id="UP000624244">
    <property type="component" value="Unassembled WGS sequence"/>
</dbReference>
<sequence>MMHHSGFSTVLLSLLNSYLAEARPAPQANPPPCPTIVNLPEATLTLSPGPSNVVVNGFPDGATSTIEANGPAITIGPNSLSLNADNNVNLNGFVFLFSDDMCPKLVIPITNPDPVPGETTDVIPPIPGPTDTPPVDDNPEGTPIVPAPTPIPDPPENPEEPNPIPVPDPVNPIPVPDPVPDPVEPIDPTITPPPPPPNNEDPDDCETQTANVCTQGCSFGTNALGVTTTTSCKDPSCTATTACGVSDSTTTTTIEAPACTLDLTDGLVPGYPFPVDGDGPLPRADAPPNVPAPADPQPTPSEPVDPAPEPTDVPVEPPQEPEPQPEPEPEPEPQPQPGPSPTDQVYHAGKLTAGDGTESIVIYRNPRDSFLNVCTDTPFYKESTLVGLSKLFDIPDSDYKNCDFVGIGSDPLGIYCEGKERLPCVVTEGSSLEMCLAGNADTFSVTWKCNE</sequence>
<feature type="signal peptide" evidence="2">
    <location>
        <begin position="1"/>
        <end position="22"/>
    </location>
</feature>
<keyword evidence="2" id="KW-0732">Signal</keyword>
<proteinExistence type="predicted"/>
<reference evidence="3" key="1">
    <citation type="submission" date="2019-11" db="EMBL/GenBank/DDBJ databases">
        <title>Bipolaris sorokiniana Genome sequencing.</title>
        <authorList>
            <person name="Wang H."/>
        </authorList>
    </citation>
    <scope>NUCLEOTIDE SEQUENCE</scope>
</reference>
<dbReference type="AlphaFoldDB" id="A0A8H5ZEF0"/>
<feature type="compositionally biased region" description="Pro residues" evidence="1">
    <location>
        <begin position="145"/>
        <end position="199"/>
    </location>
</feature>
<accession>A0A8H5ZEF0</accession>
<feature type="chain" id="PRO_5034354489" evidence="2">
    <location>
        <begin position="23"/>
        <end position="451"/>
    </location>
</feature>
<gene>
    <name evidence="3" type="ORF">GGP41_008990</name>
</gene>
<evidence type="ECO:0000313" key="3">
    <source>
        <dbReference type="EMBL" id="KAF5847717.1"/>
    </source>
</evidence>
<feature type="region of interest" description="Disordered" evidence="1">
    <location>
        <begin position="112"/>
        <end position="207"/>
    </location>
</feature>
<dbReference type="PRINTS" id="PR01217">
    <property type="entry name" value="PRICHEXTENSN"/>
</dbReference>
<name>A0A8H5ZEF0_COCSA</name>
<evidence type="ECO:0000256" key="2">
    <source>
        <dbReference type="SAM" id="SignalP"/>
    </source>
</evidence>